<feature type="compositionally biased region" description="Low complexity" evidence="1">
    <location>
        <begin position="18"/>
        <end position="32"/>
    </location>
</feature>
<keyword evidence="4" id="KW-1185">Reference proteome</keyword>
<proteinExistence type="predicted"/>
<dbReference type="AlphaFoldDB" id="A0A2R5H368"/>
<dbReference type="OrthoDB" id="10263206at2759"/>
<dbReference type="InParanoid" id="A0A2R5H368"/>
<dbReference type="GO" id="GO:0006886">
    <property type="term" value="P:intracellular protein transport"/>
    <property type="evidence" value="ECO:0007669"/>
    <property type="project" value="TreeGrafter"/>
</dbReference>
<dbReference type="Proteomes" id="UP000241890">
    <property type="component" value="Unassembled WGS sequence"/>
</dbReference>
<comment type="caution">
    <text evidence="3">The sequence shown here is derived from an EMBL/GenBank/DDBJ whole genome shotgun (WGS) entry which is preliminary data.</text>
</comment>
<reference evidence="3 4" key="1">
    <citation type="submission" date="2017-12" db="EMBL/GenBank/DDBJ databases">
        <title>Sequencing, de novo assembly and annotation of complete genome of a new Thraustochytrid species, strain FCC1311.</title>
        <authorList>
            <person name="Sedici K."/>
            <person name="Godart F."/>
            <person name="Aiese Cigliano R."/>
            <person name="Sanseverino W."/>
            <person name="Barakat M."/>
            <person name="Ortet P."/>
            <person name="Marechal E."/>
            <person name="Cagnac O."/>
            <person name="Amato A."/>
        </authorList>
    </citation>
    <scope>NUCLEOTIDE SEQUENCE [LARGE SCALE GENOMIC DNA]</scope>
</reference>
<name>A0A2R5H368_9STRA</name>
<dbReference type="SMART" id="SM00164">
    <property type="entry name" value="TBC"/>
    <property type="match status" value="1"/>
</dbReference>
<organism evidence="3 4">
    <name type="scientific">Hondaea fermentalgiana</name>
    <dbReference type="NCBI Taxonomy" id="2315210"/>
    <lineage>
        <taxon>Eukaryota</taxon>
        <taxon>Sar</taxon>
        <taxon>Stramenopiles</taxon>
        <taxon>Bigyra</taxon>
        <taxon>Labyrinthulomycetes</taxon>
        <taxon>Thraustochytrida</taxon>
        <taxon>Thraustochytriidae</taxon>
        <taxon>Hondaea</taxon>
    </lineage>
</organism>
<evidence type="ECO:0000256" key="1">
    <source>
        <dbReference type="SAM" id="MobiDB-lite"/>
    </source>
</evidence>
<accession>A0A2R5H368</accession>
<dbReference type="EMBL" id="BEYU01000222">
    <property type="protein sequence ID" value="GBG34854.1"/>
    <property type="molecule type" value="Genomic_DNA"/>
</dbReference>
<feature type="compositionally biased region" description="Basic and acidic residues" evidence="1">
    <location>
        <begin position="404"/>
        <end position="419"/>
    </location>
</feature>
<dbReference type="PROSITE" id="PS50086">
    <property type="entry name" value="TBC_RABGAP"/>
    <property type="match status" value="1"/>
</dbReference>
<protein>
    <submittedName>
        <fullName evidence="3">TBC1 domain family member 13</fullName>
    </submittedName>
</protein>
<dbReference type="SUPFAM" id="SSF50156">
    <property type="entry name" value="PDZ domain-like"/>
    <property type="match status" value="1"/>
</dbReference>
<dbReference type="GO" id="GO:0005096">
    <property type="term" value="F:GTPase activator activity"/>
    <property type="evidence" value="ECO:0007669"/>
    <property type="project" value="TreeGrafter"/>
</dbReference>
<dbReference type="SUPFAM" id="SSF47923">
    <property type="entry name" value="Ypt/Rab-GAP domain of gyp1p"/>
    <property type="match status" value="2"/>
</dbReference>
<dbReference type="Gene3D" id="1.10.472.80">
    <property type="entry name" value="Ypt/Rab-GAP domain of gyp1p, domain 3"/>
    <property type="match status" value="1"/>
</dbReference>
<sequence>MAEQRTVAGGGGDDDLAETAAAAATGGDAQTAQRRGTIDAQDAEAVPPASPLTSQDGEQVISLELIDDTRLGATVKSFQHPDLPKEPGKNEEEGSDANEAVDAFIVVVTAVTEGNLAHERGLRRYDQLVQIGETPIEACTDYRNVLQRLRVERPLRLKFVRKPGPPPELRRFRSRTQSSSASQSQPPASGNNYVVVPRTRQEQILDMHVEALVSGSIEEIREVAFHGLAERYRPVYWRILLGLLSPDKGSWHETLQRKRTLYNEYRREFGRIGRTEASPSQADVEQVSTRPSRLKGQGWWEQDFPSPPPRQQQHQKQSRQSLVSESTIQESVGSAFNDDLDDDPDDDDHHHHHHHGVDSNIVENNSNDDGDEGGKVTCGVVDRLELNDKGDVAKKSLVVNNEAAGKDMEAGPRSLEPRETSSVPNVSDVNTNLGKSGDASSASAQEVNSRTTSLVEQQAVELESPLLIAEDEEDEELRETIWKDVQRTHPGFHFFAEARCEVMERILYIYAKLNPAIRYVQGMNELLAPILFAFGSPSLDHCEEDARGRREVDLGAFALEENYEADAFFCLCTVMGEMRDLYMQGMDVDAGGIRGRGQQLMARVRRVDPAVADHLDKLEMNPQFFALRWITTLLSRELPLPDTVRLWDSLFADAKRFDFLLDCCCAMIYLQRVELLRSDFAGALQILQKYPMTDVDEILEVAASIQADQLRVDARPQNTLVSAMAAAVPSVSAGLWSLRRSLKAAMLD</sequence>
<feature type="compositionally biased region" description="Polar residues" evidence="1">
    <location>
        <begin position="420"/>
        <end position="452"/>
    </location>
</feature>
<feature type="compositionally biased region" description="Low complexity" evidence="1">
    <location>
        <begin position="311"/>
        <end position="321"/>
    </location>
</feature>
<feature type="domain" description="Rab-GAP TBC" evidence="2">
    <location>
        <begin position="227"/>
        <end position="654"/>
    </location>
</feature>
<evidence type="ECO:0000313" key="3">
    <source>
        <dbReference type="EMBL" id="GBG34854.1"/>
    </source>
</evidence>
<dbReference type="Gene3D" id="1.10.8.270">
    <property type="entry name" value="putative rabgap domain of human tbc1 domain family member 14 like domains"/>
    <property type="match status" value="1"/>
</dbReference>
<evidence type="ECO:0000259" key="2">
    <source>
        <dbReference type="PROSITE" id="PS50086"/>
    </source>
</evidence>
<feature type="region of interest" description="Disordered" evidence="1">
    <location>
        <begin position="272"/>
        <end position="376"/>
    </location>
</feature>
<dbReference type="InterPro" id="IPR036034">
    <property type="entry name" value="PDZ_sf"/>
</dbReference>
<dbReference type="SMART" id="SM00228">
    <property type="entry name" value="PDZ"/>
    <property type="match status" value="1"/>
</dbReference>
<dbReference type="Pfam" id="PF00566">
    <property type="entry name" value="RabGAP-TBC"/>
    <property type="match status" value="1"/>
</dbReference>
<feature type="region of interest" description="Disordered" evidence="1">
    <location>
        <begin position="1"/>
        <end position="59"/>
    </location>
</feature>
<feature type="region of interest" description="Disordered" evidence="1">
    <location>
        <begin position="160"/>
        <end position="193"/>
    </location>
</feature>
<evidence type="ECO:0000313" key="4">
    <source>
        <dbReference type="Proteomes" id="UP000241890"/>
    </source>
</evidence>
<feature type="compositionally biased region" description="Polar residues" evidence="1">
    <location>
        <begin position="322"/>
        <end position="334"/>
    </location>
</feature>
<feature type="compositionally biased region" description="Low complexity" evidence="1">
    <location>
        <begin position="177"/>
        <end position="189"/>
    </location>
</feature>
<dbReference type="InterPro" id="IPR001478">
    <property type="entry name" value="PDZ"/>
</dbReference>
<feature type="region of interest" description="Disordered" evidence="1">
    <location>
        <begin position="403"/>
        <end position="452"/>
    </location>
</feature>
<feature type="compositionally biased region" description="Polar residues" evidence="1">
    <location>
        <begin position="277"/>
        <end position="291"/>
    </location>
</feature>
<dbReference type="PANTHER" id="PTHR22957">
    <property type="entry name" value="TBC1 DOMAIN FAMILY MEMBER GTPASE-ACTIVATING PROTEIN"/>
    <property type="match status" value="1"/>
</dbReference>
<dbReference type="PANTHER" id="PTHR22957:SF27">
    <property type="entry name" value="TBC1 DOMAIN FAMILY MEMBER 13"/>
    <property type="match status" value="1"/>
</dbReference>
<gene>
    <name evidence="3" type="ORF">FCC1311_110772</name>
</gene>
<dbReference type="Gene3D" id="2.30.42.10">
    <property type="match status" value="1"/>
</dbReference>
<dbReference type="InterPro" id="IPR035969">
    <property type="entry name" value="Rab-GAP_TBC_sf"/>
</dbReference>
<dbReference type="InterPro" id="IPR000195">
    <property type="entry name" value="Rab-GAP-TBC_dom"/>
</dbReference>